<sequence length="616" mass="67427">MILLQNFLLLFAVIVALSVFGWFIVAPFNGTRPFIALIAPWAGLVMLAFLSLFFYVMLKLPLAYAGLLAAAVCTALSIYMFWINGRPLPARRNLLLWLLSVGVLTAVETAMNTYMSYRLGGPAILYYDGTDHAGWAWTADWLRLYPVTHRPLDWMSANLDTYQWIPYFHFTLDPRFGTFVVISLLSLVTGLSGLFAHDLACALGLTVGILAMVGVFSRTKLFAVLLAVGLVTCHWFDYGRTGYFGKALDYPGIFAVAGLAFLAFRMRSEQRLFALVSMAMIVVAMSHMYPGPVLGLFVGLLGVSYLLARHLFQRVELGRGAGPDLHLETRDSLMLLSLGVLIAVAASGVIARPLALGYSNYDLTWTYVFARAADLEHQGARLSLFTEAQLLQLTWLMGAIWVALLVAAIVQRNAEATALIAGPMLLLLVLYLAGARSMVFQMIGTFYPLGLVGLISVAETAWLQPNAPRWRTRAAAVGGAALAALVIAAHLPRFIGALDRFEGPNTPVKYQFTKQEIDGLAKAIGSDPAMIDVVEAPQFGLALVVGLGPDVPLQWSDKAWQYFSGCKVGVDSCAHRPPEPKPAKYRIVSALDNVAPDQIVYRTRQFLLIRNEAAPN</sequence>
<evidence type="ECO:0000313" key="3">
    <source>
        <dbReference type="Proteomes" id="UP000782519"/>
    </source>
</evidence>
<feature type="transmembrane region" description="Helical" evidence="1">
    <location>
        <begin position="6"/>
        <end position="25"/>
    </location>
</feature>
<keyword evidence="1" id="KW-0812">Transmembrane</keyword>
<feature type="transmembrane region" description="Helical" evidence="1">
    <location>
        <begin position="416"/>
        <end position="433"/>
    </location>
</feature>
<feature type="transmembrane region" description="Helical" evidence="1">
    <location>
        <begin position="474"/>
        <end position="491"/>
    </location>
</feature>
<name>A0A933S2J7_RHOPL</name>
<dbReference type="EMBL" id="JACRJB010000067">
    <property type="protein sequence ID" value="MBI5132495.1"/>
    <property type="molecule type" value="Genomic_DNA"/>
</dbReference>
<accession>A0A933S2J7</accession>
<feature type="transmembrane region" description="Helical" evidence="1">
    <location>
        <begin position="439"/>
        <end position="462"/>
    </location>
</feature>
<evidence type="ECO:0000256" key="1">
    <source>
        <dbReference type="SAM" id="Phobius"/>
    </source>
</evidence>
<comment type="caution">
    <text evidence="2">The sequence shown here is derived from an EMBL/GenBank/DDBJ whole genome shotgun (WGS) entry which is preliminary data.</text>
</comment>
<feature type="transmembrane region" description="Helical" evidence="1">
    <location>
        <begin position="62"/>
        <end position="82"/>
    </location>
</feature>
<feature type="transmembrane region" description="Helical" evidence="1">
    <location>
        <begin position="295"/>
        <end position="312"/>
    </location>
</feature>
<feature type="transmembrane region" description="Helical" evidence="1">
    <location>
        <begin position="272"/>
        <end position="289"/>
    </location>
</feature>
<feature type="transmembrane region" description="Helical" evidence="1">
    <location>
        <begin position="203"/>
        <end position="228"/>
    </location>
</feature>
<keyword evidence="1" id="KW-0472">Membrane</keyword>
<keyword evidence="1" id="KW-1133">Transmembrane helix</keyword>
<feature type="transmembrane region" description="Helical" evidence="1">
    <location>
        <begin position="94"/>
        <end position="115"/>
    </location>
</feature>
<organism evidence="2 3">
    <name type="scientific">Rhodopseudomonas palustris</name>
    <dbReference type="NCBI Taxonomy" id="1076"/>
    <lineage>
        <taxon>Bacteria</taxon>
        <taxon>Pseudomonadati</taxon>
        <taxon>Pseudomonadota</taxon>
        <taxon>Alphaproteobacteria</taxon>
        <taxon>Hyphomicrobiales</taxon>
        <taxon>Nitrobacteraceae</taxon>
        <taxon>Rhodopseudomonas</taxon>
    </lineage>
</organism>
<proteinExistence type="predicted"/>
<dbReference type="AlphaFoldDB" id="A0A933S2J7"/>
<dbReference type="Proteomes" id="UP000782519">
    <property type="component" value="Unassembled WGS sequence"/>
</dbReference>
<feature type="transmembrane region" description="Helical" evidence="1">
    <location>
        <begin position="34"/>
        <end position="56"/>
    </location>
</feature>
<protein>
    <submittedName>
        <fullName evidence="2">Uncharacterized protein</fullName>
    </submittedName>
</protein>
<feature type="transmembrane region" description="Helical" evidence="1">
    <location>
        <begin position="248"/>
        <end position="265"/>
    </location>
</feature>
<feature type="transmembrane region" description="Helical" evidence="1">
    <location>
        <begin position="333"/>
        <end position="355"/>
    </location>
</feature>
<gene>
    <name evidence="2" type="ORF">HZA66_23900</name>
</gene>
<reference evidence="2" key="1">
    <citation type="submission" date="2020-07" db="EMBL/GenBank/DDBJ databases">
        <title>Huge and variable diversity of episymbiotic CPR bacteria and DPANN archaea in groundwater ecosystems.</title>
        <authorList>
            <person name="He C.Y."/>
            <person name="Keren R."/>
            <person name="Whittaker M."/>
            <person name="Farag I.F."/>
            <person name="Doudna J."/>
            <person name="Cate J.H.D."/>
            <person name="Banfield J.F."/>
        </authorList>
    </citation>
    <scope>NUCLEOTIDE SEQUENCE</scope>
    <source>
        <strain evidence="2">NC_groundwater_1818_Pr3_B-0.1um_66_35</strain>
    </source>
</reference>
<feature type="transmembrane region" description="Helical" evidence="1">
    <location>
        <begin position="390"/>
        <end position="409"/>
    </location>
</feature>
<evidence type="ECO:0000313" key="2">
    <source>
        <dbReference type="EMBL" id="MBI5132495.1"/>
    </source>
</evidence>